<dbReference type="EMBL" id="AZDX01000004">
    <property type="protein sequence ID" value="KRL07874.1"/>
    <property type="molecule type" value="Genomic_DNA"/>
</dbReference>
<evidence type="ECO:0000313" key="3">
    <source>
        <dbReference type="Proteomes" id="UP000051448"/>
    </source>
</evidence>
<dbReference type="AlphaFoldDB" id="A0A0R1MRQ0"/>
<sequence>MNPDLRKLYIKLLKWSVTTAFLMISRQFVNNQVFDIVIILCVCYCVGIFVMCFYFQLFGKK</sequence>
<dbReference type="Proteomes" id="UP000051448">
    <property type="component" value="Unassembled WGS sequence"/>
</dbReference>
<feature type="transmembrane region" description="Helical" evidence="1">
    <location>
        <begin position="36"/>
        <end position="57"/>
    </location>
</feature>
<evidence type="ECO:0000256" key="1">
    <source>
        <dbReference type="SAM" id="Phobius"/>
    </source>
</evidence>
<keyword evidence="1" id="KW-0472">Membrane</keyword>
<keyword evidence="1" id="KW-0812">Transmembrane</keyword>
<keyword evidence="1" id="KW-1133">Transmembrane helix</keyword>
<organism evidence="2 3">
    <name type="scientific">Liquorilactobacillus hordei DSM 19519</name>
    <dbReference type="NCBI Taxonomy" id="1423759"/>
    <lineage>
        <taxon>Bacteria</taxon>
        <taxon>Bacillati</taxon>
        <taxon>Bacillota</taxon>
        <taxon>Bacilli</taxon>
        <taxon>Lactobacillales</taxon>
        <taxon>Lactobacillaceae</taxon>
        <taxon>Liquorilactobacillus</taxon>
    </lineage>
</organism>
<dbReference type="PATRIC" id="fig|1423759.3.peg.1514"/>
<comment type="caution">
    <text evidence="2">The sequence shown here is derived from an EMBL/GenBank/DDBJ whole genome shotgun (WGS) entry which is preliminary data.</text>
</comment>
<reference evidence="2 3" key="1">
    <citation type="journal article" date="2015" name="Genome Announc.">
        <title>Expanding the biotechnology potential of lactobacilli through comparative genomics of 213 strains and associated genera.</title>
        <authorList>
            <person name="Sun Z."/>
            <person name="Harris H.M."/>
            <person name="McCann A."/>
            <person name="Guo C."/>
            <person name="Argimon S."/>
            <person name="Zhang W."/>
            <person name="Yang X."/>
            <person name="Jeffery I.B."/>
            <person name="Cooney J.C."/>
            <person name="Kagawa T.F."/>
            <person name="Liu W."/>
            <person name="Song Y."/>
            <person name="Salvetti E."/>
            <person name="Wrobel A."/>
            <person name="Rasinkangas P."/>
            <person name="Parkhill J."/>
            <person name="Rea M.C."/>
            <person name="O'Sullivan O."/>
            <person name="Ritari J."/>
            <person name="Douillard F.P."/>
            <person name="Paul Ross R."/>
            <person name="Yang R."/>
            <person name="Briner A.E."/>
            <person name="Felis G.E."/>
            <person name="de Vos W.M."/>
            <person name="Barrangou R."/>
            <person name="Klaenhammer T.R."/>
            <person name="Caufield P.W."/>
            <person name="Cui Y."/>
            <person name="Zhang H."/>
            <person name="O'Toole P.W."/>
        </authorList>
    </citation>
    <scope>NUCLEOTIDE SEQUENCE [LARGE SCALE GENOMIC DNA]</scope>
    <source>
        <strain evidence="2 3">DSM 19519</strain>
    </source>
</reference>
<evidence type="ECO:0000313" key="2">
    <source>
        <dbReference type="EMBL" id="KRL07874.1"/>
    </source>
</evidence>
<protein>
    <submittedName>
        <fullName evidence="2">Uncharacterized protein</fullName>
    </submittedName>
</protein>
<keyword evidence="3" id="KW-1185">Reference proteome</keyword>
<name>A0A0R1MRQ0_9LACO</name>
<dbReference type="STRING" id="1423759.FC92_GL001445"/>
<proteinExistence type="predicted"/>
<accession>A0A0R1MRQ0</accession>
<gene>
    <name evidence="2" type="ORF">FC92_GL001445</name>
</gene>